<dbReference type="InterPro" id="IPR003594">
    <property type="entry name" value="HATPase_dom"/>
</dbReference>
<organism evidence="13">
    <name type="scientific">Leptospirillum ferriphilum</name>
    <dbReference type="NCBI Taxonomy" id="178606"/>
    <lineage>
        <taxon>Bacteria</taxon>
        <taxon>Pseudomonadati</taxon>
        <taxon>Nitrospirota</taxon>
        <taxon>Nitrospiria</taxon>
        <taxon>Nitrospirales</taxon>
        <taxon>Nitrospiraceae</taxon>
        <taxon>Leptospirillum</taxon>
    </lineage>
</organism>
<evidence type="ECO:0000259" key="12">
    <source>
        <dbReference type="PROSITE" id="PS50885"/>
    </source>
</evidence>
<keyword evidence="4" id="KW-1003">Cell membrane</keyword>
<dbReference type="InterPro" id="IPR005467">
    <property type="entry name" value="His_kinase_dom"/>
</dbReference>
<evidence type="ECO:0000256" key="10">
    <source>
        <dbReference type="SAM" id="Phobius"/>
    </source>
</evidence>
<dbReference type="SUPFAM" id="SSF158472">
    <property type="entry name" value="HAMP domain-like"/>
    <property type="match status" value="1"/>
</dbReference>
<dbReference type="SUPFAM" id="SSF55874">
    <property type="entry name" value="ATPase domain of HSP90 chaperone/DNA topoisomerase II/histidine kinase"/>
    <property type="match status" value="1"/>
</dbReference>
<dbReference type="AlphaFoldDB" id="A0A7C3QV33"/>
<sequence length="473" mass="53109">MNRKLFLQLVLISLFVSFILGAVIITSIRTLNEDGEGPIQNPALKFMARIVERGGPYQATLQIFETMRIKLGLGIMPVWIVGENGEIYAETPPYGPLPVEWGKLVKPRKVHGIVAHYNTFELIPDYMMIRLDSYVPTFLLVRIPNSGAVKKTLFGQSVFLFGTMAASAFAGLLITFVYLRQKSIQAKDVLGRLERGDLKARFPITRLDEMGSLMTDFNRMADAIERLVARIEDTDRARQELLQELGHDLRTPMTSLRASVDTLLAHGEKMSPAERDRFVRIIQAESRYFLRMIDDLFFIAEVGDPKYRKTAEEVDLFQLLQSELQQRDDKGDNIRPVASRLVTDTKSLKVIGDPILLKRLFRNALQNARKYARSTVEVTLERIKKPDGTSLARIRVVDDGTGIDPEAADSFGKRRTRRFSSDRALSDSEISLGLGSVIMAAIVRVHGGKIFIRNLAESGAAQSGTELQIELPV</sequence>
<evidence type="ECO:0000256" key="5">
    <source>
        <dbReference type="ARBA" id="ARBA00022553"/>
    </source>
</evidence>
<accession>A0A7C3QV33</accession>
<dbReference type="InterPro" id="IPR036097">
    <property type="entry name" value="HisK_dim/P_sf"/>
</dbReference>
<name>A0A7C3QV33_9BACT</name>
<feature type="domain" description="Histidine kinase" evidence="11">
    <location>
        <begin position="244"/>
        <end position="473"/>
    </location>
</feature>
<dbReference type="Gene3D" id="1.10.287.130">
    <property type="match status" value="1"/>
</dbReference>
<dbReference type="Gene3D" id="6.10.340.10">
    <property type="match status" value="1"/>
</dbReference>
<feature type="domain" description="HAMP" evidence="12">
    <location>
        <begin position="185"/>
        <end position="229"/>
    </location>
</feature>
<keyword evidence="5" id="KW-0597">Phosphoprotein</keyword>
<keyword evidence="9" id="KW-0067">ATP-binding</keyword>
<evidence type="ECO:0000256" key="3">
    <source>
        <dbReference type="ARBA" id="ARBA00012438"/>
    </source>
</evidence>
<comment type="subcellular location">
    <subcellularLocation>
        <location evidence="2">Cell membrane</location>
        <topology evidence="2">Multi-pass membrane protein</topology>
    </subcellularLocation>
</comment>
<dbReference type="SMART" id="SM00388">
    <property type="entry name" value="HisKA"/>
    <property type="match status" value="1"/>
</dbReference>
<comment type="caution">
    <text evidence="13">The sequence shown here is derived from an EMBL/GenBank/DDBJ whole genome shotgun (WGS) entry which is preliminary data.</text>
</comment>
<dbReference type="PROSITE" id="PS50885">
    <property type="entry name" value="HAMP"/>
    <property type="match status" value="1"/>
</dbReference>
<proteinExistence type="predicted"/>
<dbReference type="GO" id="GO:0005524">
    <property type="term" value="F:ATP binding"/>
    <property type="evidence" value="ECO:0007669"/>
    <property type="project" value="UniProtKB-KW"/>
</dbReference>
<dbReference type="EMBL" id="DTMM01000030">
    <property type="protein sequence ID" value="HFT92616.1"/>
    <property type="molecule type" value="Genomic_DNA"/>
</dbReference>
<evidence type="ECO:0000256" key="1">
    <source>
        <dbReference type="ARBA" id="ARBA00000085"/>
    </source>
</evidence>
<keyword evidence="6" id="KW-0808">Transferase</keyword>
<dbReference type="GO" id="GO:0005886">
    <property type="term" value="C:plasma membrane"/>
    <property type="evidence" value="ECO:0007669"/>
    <property type="project" value="UniProtKB-SubCell"/>
</dbReference>
<dbReference type="PRINTS" id="PR00344">
    <property type="entry name" value="BCTRLSENSOR"/>
</dbReference>
<evidence type="ECO:0000313" key="13">
    <source>
        <dbReference type="EMBL" id="HFT92616.1"/>
    </source>
</evidence>
<feature type="transmembrane region" description="Helical" evidence="10">
    <location>
        <begin position="158"/>
        <end position="179"/>
    </location>
</feature>
<dbReference type="PANTHER" id="PTHR44936">
    <property type="entry name" value="SENSOR PROTEIN CREC"/>
    <property type="match status" value="1"/>
</dbReference>
<dbReference type="Pfam" id="PF02518">
    <property type="entry name" value="HATPase_c"/>
    <property type="match status" value="1"/>
</dbReference>
<dbReference type="SMART" id="SM00387">
    <property type="entry name" value="HATPase_c"/>
    <property type="match status" value="1"/>
</dbReference>
<dbReference type="SMART" id="SM00304">
    <property type="entry name" value="HAMP"/>
    <property type="match status" value="1"/>
</dbReference>
<evidence type="ECO:0000256" key="9">
    <source>
        <dbReference type="ARBA" id="ARBA00022840"/>
    </source>
</evidence>
<keyword evidence="7" id="KW-0547">Nucleotide-binding</keyword>
<evidence type="ECO:0000259" key="11">
    <source>
        <dbReference type="PROSITE" id="PS50109"/>
    </source>
</evidence>
<evidence type="ECO:0000256" key="7">
    <source>
        <dbReference type="ARBA" id="ARBA00022741"/>
    </source>
</evidence>
<dbReference type="SUPFAM" id="SSF47384">
    <property type="entry name" value="Homodimeric domain of signal transducing histidine kinase"/>
    <property type="match status" value="1"/>
</dbReference>
<dbReference type="InterPro" id="IPR036890">
    <property type="entry name" value="HATPase_C_sf"/>
</dbReference>
<keyword evidence="8 13" id="KW-0418">Kinase</keyword>
<evidence type="ECO:0000256" key="4">
    <source>
        <dbReference type="ARBA" id="ARBA00022475"/>
    </source>
</evidence>
<dbReference type="CDD" id="cd00082">
    <property type="entry name" value="HisKA"/>
    <property type="match status" value="1"/>
</dbReference>
<dbReference type="CDD" id="cd06225">
    <property type="entry name" value="HAMP"/>
    <property type="match status" value="1"/>
</dbReference>
<dbReference type="GO" id="GO:0000155">
    <property type="term" value="F:phosphorelay sensor kinase activity"/>
    <property type="evidence" value="ECO:0007669"/>
    <property type="project" value="InterPro"/>
</dbReference>
<comment type="catalytic activity">
    <reaction evidence="1">
        <text>ATP + protein L-histidine = ADP + protein N-phospho-L-histidine.</text>
        <dbReference type="EC" id="2.7.13.3"/>
    </reaction>
</comment>
<dbReference type="PROSITE" id="PS50109">
    <property type="entry name" value="HIS_KIN"/>
    <property type="match status" value="1"/>
</dbReference>
<keyword evidence="10" id="KW-0472">Membrane</keyword>
<reference evidence="13" key="1">
    <citation type="journal article" date="2020" name="mSystems">
        <title>Genome- and Community-Level Interaction Insights into Carbon Utilization and Element Cycling Functions of Hydrothermarchaeota in Hydrothermal Sediment.</title>
        <authorList>
            <person name="Zhou Z."/>
            <person name="Liu Y."/>
            <person name="Xu W."/>
            <person name="Pan J."/>
            <person name="Luo Z.H."/>
            <person name="Li M."/>
        </authorList>
    </citation>
    <scope>NUCLEOTIDE SEQUENCE [LARGE SCALE GENOMIC DNA]</scope>
    <source>
        <strain evidence="13">SpSt-902</strain>
    </source>
</reference>
<evidence type="ECO:0000256" key="2">
    <source>
        <dbReference type="ARBA" id="ARBA00004651"/>
    </source>
</evidence>
<dbReference type="Pfam" id="PF00512">
    <property type="entry name" value="HisKA"/>
    <property type="match status" value="1"/>
</dbReference>
<dbReference type="Pfam" id="PF00672">
    <property type="entry name" value="HAMP"/>
    <property type="match status" value="1"/>
</dbReference>
<dbReference type="InterPro" id="IPR003661">
    <property type="entry name" value="HisK_dim/P_dom"/>
</dbReference>
<gene>
    <name evidence="13" type="ORF">ENX03_01495</name>
</gene>
<dbReference type="EC" id="2.7.13.3" evidence="3"/>
<keyword evidence="10" id="KW-0812">Transmembrane</keyword>
<dbReference type="InterPro" id="IPR003660">
    <property type="entry name" value="HAMP_dom"/>
</dbReference>
<protein>
    <recommendedName>
        <fullName evidence="3">histidine kinase</fullName>
        <ecNumber evidence="3">2.7.13.3</ecNumber>
    </recommendedName>
</protein>
<evidence type="ECO:0000256" key="6">
    <source>
        <dbReference type="ARBA" id="ARBA00022679"/>
    </source>
</evidence>
<dbReference type="InterPro" id="IPR050980">
    <property type="entry name" value="2C_sensor_his_kinase"/>
</dbReference>
<dbReference type="PANTHER" id="PTHR44936:SF10">
    <property type="entry name" value="SENSOR PROTEIN RSTB"/>
    <property type="match status" value="1"/>
</dbReference>
<keyword evidence="10" id="KW-1133">Transmembrane helix</keyword>
<dbReference type="InterPro" id="IPR004358">
    <property type="entry name" value="Sig_transdc_His_kin-like_C"/>
</dbReference>
<dbReference type="Gene3D" id="3.30.565.10">
    <property type="entry name" value="Histidine kinase-like ATPase, C-terminal domain"/>
    <property type="match status" value="1"/>
</dbReference>
<evidence type="ECO:0000256" key="8">
    <source>
        <dbReference type="ARBA" id="ARBA00022777"/>
    </source>
</evidence>